<evidence type="ECO:0000259" key="2">
    <source>
        <dbReference type="Pfam" id="PF20584"/>
    </source>
</evidence>
<proteinExistence type="predicted"/>
<feature type="transmembrane region" description="Helical" evidence="1">
    <location>
        <begin position="126"/>
        <end position="155"/>
    </location>
</feature>
<dbReference type="Pfam" id="PF20584">
    <property type="entry name" value="DUF6787"/>
    <property type="match status" value="1"/>
</dbReference>
<evidence type="ECO:0000313" key="3">
    <source>
        <dbReference type="EMBL" id="MFD2593123.1"/>
    </source>
</evidence>
<comment type="caution">
    <text evidence="3">The sequence shown here is derived from an EMBL/GenBank/DDBJ whole genome shotgun (WGS) entry which is preliminary data.</text>
</comment>
<gene>
    <name evidence="3" type="ORF">ACFSTE_19955</name>
</gene>
<reference evidence="4" key="1">
    <citation type="journal article" date="2019" name="Int. J. Syst. Evol. Microbiol.">
        <title>The Global Catalogue of Microorganisms (GCM) 10K type strain sequencing project: providing services to taxonomists for standard genome sequencing and annotation.</title>
        <authorList>
            <consortium name="The Broad Institute Genomics Platform"/>
            <consortium name="The Broad Institute Genome Sequencing Center for Infectious Disease"/>
            <person name="Wu L."/>
            <person name="Ma J."/>
        </authorList>
    </citation>
    <scope>NUCLEOTIDE SEQUENCE [LARGE SCALE GENOMIC DNA]</scope>
    <source>
        <strain evidence="4">KCTC 42423</strain>
    </source>
</reference>
<feature type="transmembrane region" description="Helical" evidence="1">
    <location>
        <begin position="86"/>
        <end position="106"/>
    </location>
</feature>
<feature type="transmembrane region" description="Helical" evidence="1">
    <location>
        <begin position="12"/>
        <end position="33"/>
    </location>
</feature>
<protein>
    <submittedName>
        <fullName evidence="3">DUF6787 family protein</fullName>
    </submittedName>
</protein>
<name>A0ABW5NFW3_9FLAO</name>
<keyword evidence="1" id="KW-0472">Membrane</keyword>
<accession>A0ABW5NFW3</accession>
<feature type="domain" description="DUF6787" evidence="2">
    <location>
        <begin position="91"/>
        <end position="167"/>
    </location>
</feature>
<dbReference type="Proteomes" id="UP001597459">
    <property type="component" value="Unassembled WGS sequence"/>
</dbReference>
<dbReference type="InterPro" id="IPR046714">
    <property type="entry name" value="DUF6787"/>
</dbReference>
<dbReference type="RefSeq" id="WP_378255340.1">
    <property type="nucleotide sequence ID" value="NZ_JBHSJV010000001.1"/>
</dbReference>
<evidence type="ECO:0000313" key="4">
    <source>
        <dbReference type="Proteomes" id="UP001597459"/>
    </source>
</evidence>
<keyword evidence="1" id="KW-1133">Transmembrane helix</keyword>
<evidence type="ECO:0000256" key="1">
    <source>
        <dbReference type="SAM" id="Phobius"/>
    </source>
</evidence>
<keyword evidence="1" id="KW-0812">Transmembrane</keyword>
<sequence length="173" mass="20752">MKKLKDRWEIKKNWQLIFPFLGLVALLFCSYLLSKAFLSFFPSLLHTITYKSILYPLILLITYVLYRVTIYLFHKLEKKWKINYKWEMIAIFIVFAITGSVSAKISEPIISFLGIHKGNTNGWIYWPVRLLLIFPAYQILLLITGWLFGQFTFFWDFEKKMLRRMGFAKMLRD</sequence>
<dbReference type="EMBL" id="JBHULX010000039">
    <property type="protein sequence ID" value="MFD2593123.1"/>
    <property type="molecule type" value="Genomic_DNA"/>
</dbReference>
<organism evidence="3 4">
    <name type="scientific">Aquimarina hainanensis</name>
    <dbReference type="NCBI Taxonomy" id="1578017"/>
    <lineage>
        <taxon>Bacteria</taxon>
        <taxon>Pseudomonadati</taxon>
        <taxon>Bacteroidota</taxon>
        <taxon>Flavobacteriia</taxon>
        <taxon>Flavobacteriales</taxon>
        <taxon>Flavobacteriaceae</taxon>
        <taxon>Aquimarina</taxon>
    </lineage>
</organism>
<feature type="transmembrane region" description="Helical" evidence="1">
    <location>
        <begin position="53"/>
        <end position="74"/>
    </location>
</feature>
<keyword evidence="4" id="KW-1185">Reference proteome</keyword>